<keyword evidence="2" id="KW-1185">Reference proteome</keyword>
<sequence>MRSGRRYHAAAAPPNGMMLSKLNPELPTRLSVKCQLSIRNRIQQRDRDAAAGHLASCHGSLDEAVGLYFAEAEEEPVRTERLYEDVRAARSTDPPVAVTDITSPAEEDQYPAYVVEDAASGYGEPACSVRVRVRDGRVVDKVFGAKWLVAELFRSVGAEGGRRTGGRPFRLVRFAGAESEEVLRRDATFEELGLHRWTLHLLFGRTRLPEESCGQSRA</sequence>
<dbReference type="Proteomes" id="UP000479710">
    <property type="component" value="Unassembled WGS sequence"/>
</dbReference>
<organism evidence="1 2">
    <name type="scientific">Oryza meyeriana var. granulata</name>
    <dbReference type="NCBI Taxonomy" id="110450"/>
    <lineage>
        <taxon>Eukaryota</taxon>
        <taxon>Viridiplantae</taxon>
        <taxon>Streptophyta</taxon>
        <taxon>Embryophyta</taxon>
        <taxon>Tracheophyta</taxon>
        <taxon>Spermatophyta</taxon>
        <taxon>Magnoliopsida</taxon>
        <taxon>Liliopsida</taxon>
        <taxon>Poales</taxon>
        <taxon>Poaceae</taxon>
        <taxon>BOP clade</taxon>
        <taxon>Oryzoideae</taxon>
        <taxon>Oryzeae</taxon>
        <taxon>Oryzinae</taxon>
        <taxon>Oryza</taxon>
        <taxon>Oryza meyeriana</taxon>
    </lineage>
</organism>
<proteinExistence type="predicted"/>
<accession>A0A6G1FD25</accession>
<dbReference type="OrthoDB" id="718612at2759"/>
<evidence type="ECO:0008006" key="3">
    <source>
        <dbReference type="Google" id="ProtNLM"/>
    </source>
</evidence>
<dbReference type="AlphaFoldDB" id="A0A6G1FD25"/>
<evidence type="ECO:0000313" key="2">
    <source>
        <dbReference type="Proteomes" id="UP000479710"/>
    </source>
</evidence>
<reference evidence="1 2" key="1">
    <citation type="submission" date="2019-11" db="EMBL/GenBank/DDBJ databases">
        <title>Whole genome sequence of Oryza granulata.</title>
        <authorList>
            <person name="Li W."/>
        </authorList>
    </citation>
    <scope>NUCLEOTIDE SEQUENCE [LARGE SCALE GENOMIC DNA]</scope>
    <source>
        <strain evidence="2">cv. Menghai</strain>
        <tissue evidence="1">Leaf</tissue>
    </source>
</reference>
<protein>
    <recommendedName>
        <fullName evidence="3">UBX domain-containing protein</fullName>
    </recommendedName>
</protein>
<name>A0A6G1FD25_9ORYZ</name>
<comment type="caution">
    <text evidence="1">The sequence shown here is derived from an EMBL/GenBank/DDBJ whole genome shotgun (WGS) entry which is preliminary data.</text>
</comment>
<evidence type="ECO:0000313" key="1">
    <source>
        <dbReference type="EMBL" id="KAF0934807.1"/>
    </source>
</evidence>
<gene>
    <name evidence="1" type="ORF">E2562_028816</name>
</gene>
<dbReference type="EMBL" id="SPHZ02000001">
    <property type="protein sequence ID" value="KAF0934807.1"/>
    <property type="molecule type" value="Genomic_DNA"/>
</dbReference>